<evidence type="ECO:0000313" key="3">
    <source>
        <dbReference type="Proteomes" id="UP001501759"/>
    </source>
</evidence>
<dbReference type="EMBL" id="BAABKB010000013">
    <property type="protein sequence ID" value="GAA5014744.1"/>
    <property type="molecule type" value="Genomic_DNA"/>
</dbReference>
<evidence type="ECO:0008006" key="4">
    <source>
        <dbReference type="Google" id="ProtNLM"/>
    </source>
</evidence>
<comment type="caution">
    <text evidence="2">The sequence shown here is derived from an EMBL/GenBank/DDBJ whole genome shotgun (WGS) entry which is preliminary data.</text>
</comment>
<keyword evidence="3" id="KW-1185">Reference proteome</keyword>
<feature type="compositionally biased region" description="Pro residues" evidence="1">
    <location>
        <begin position="73"/>
        <end position="85"/>
    </location>
</feature>
<protein>
    <recommendedName>
        <fullName evidence="4">TerD domain-containing protein</fullName>
    </recommendedName>
</protein>
<evidence type="ECO:0000313" key="2">
    <source>
        <dbReference type="EMBL" id="GAA5014744.1"/>
    </source>
</evidence>
<dbReference type="Proteomes" id="UP001501759">
    <property type="component" value="Unassembled WGS sequence"/>
</dbReference>
<feature type="compositionally biased region" description="Low complexity" evidence="1">
    <location>
        <begin position="86"/>
        <end position="97"/>
    </location>
</feature>
<feature type="region of interest" description="Disordered" evidence="1">
    <location>
        <begin position="40"/>
        <end position="106"/>
    </location>
</feature>
<reference evidence="3" key="1">
    <citation type="journal article" date="2019" name="Int. J. Syst. Evol. Microbiol.">
        <title>The Global Catalogue of Microorganisms (GCM) 10K type strain sequencing project: providing services to taxonomists for standard genome sequencing and annotation.</title>
        <authorList>
            <consortium name="The Broad Institute Genomics Platform"/>
            <consortium name="The Broad Institute Genome Sequencing Center for Infectious Disease"/>
            <person name="Wu L."/>
            <person name="Ma J."/>
        </authorList>
    </citation>
    <scope>NUCLEOTIDE SEQUENCE [LARGE SCALE GENOMIC DNA]</scope>
    <source>
        <strain evidence="3">JCM 18409</strain>
    </source>
</reference>
<accession>A0ABP9IYG1</accession>
<proteinExistence type="predicted"/>
<organism evidence="2 3">
    <name type="scientific">Streptomyces siamensis</name>
    <dbReference type="NCBI Taxonomy" id="1274986"/>
    <lineage>
        <taxon>Bacteria</taxon>
        <taxon>Bacillati</taxon>
        <taxon>Actinomycetota</taxon>
        <taxon>Actinomycetes</taxon>
        <taxon>Kitasatosporales</taxon>
        <taxon>Streptomycetaceae</taxon>
        <taxon>Streptomyces</taxon>
    </lineage>
</organism>
<name>A0ABP9IYG1_9ACTN</name>
<gene>
    <name evidence="2" type="ORF">GCM10023335_38730</name>
</gene>
<sequence>MNDVQAFGTVGRGHDLETLQFEVDPDQLPDDLVVVHNKHSAGRAWHNSRVGPRPLPRPGFPDFRPCGARASPPAGPPGHPRPAHPTPHNTTPPTTKTRGNHPGKSW</sequence>
<evidence type="ECO:0000256" key="1">
    <source>
        <dbReference type="SAM" id="MobiDB-lite"/>
    </source>
</evidence>